<keyword evidence="9 16" id="KW-0732">Signal</keyword>
<organism evidence="18 19">
    <name type="scientific">Pseudovirgaria hyperparasitica</name>
    <dbReference type="NCBI Taxonomy" id="470096"/>
    <lineage>
        <taxon>Eukaryota</taxon>
        <taxon>Fungi</taxon>
        <taxon>Dikarya</taxon>
        <taxon>Ascomycota</taxon>
        <taxon>Pezizomycotina</taxon>
        <taxon>Dothideomycetes</taxon>
        <taxon>Dothideomycetes incertae sedis</taxon>
        <taxon>Acrospermales</taxon>
        <taxon>Acrospermaceae</taxon>
        <taxon>Pseudovirgaria</taxon>
    </lineage>
</organism>
<keyword evidence="5" id="KW-0964">Secreted</keyword>
<gene>
    <name evidence="18" type="ORF">EJ05DRAFT_135362</name>
</gene>
<feature type="binding site" evidence="15">
    <location>
        <position position="176"/>
    </location>
    <ligand>
        <name>Zn(2+)</name>
        <dbReference type="ChEBI" id="CHEBI:29105"/>
        <note>catalytic</note>
    </ligand>
</feature>
<dbReference type="GO" id="GO:0004222">
    <property type="term" value="F:metalloendopeptidase activity"/>
    <property type="evidence" value="ECO:0007669"/>
    <property type="project" value="InterPro"/>
</dbReference>
<accession>A0A6A6VVX7</accession>
<keyword evidence="10" id="KW-0378">Hydrolase</keyword>
<dbReference type="GO" id="GO:0006508">
    <property type="term" value="P:proteolysis"/>
    <property type="evidence" value="ECO:0007669"/>
    <property type="project" value="UniProtKB-KW"/>
</dbReference>
<comment type="similarity">
    <text evidence="3">Belongs to the peptidase M35 family.</text>
</comment>
<dbReference type="PANTHER" id="PTHR37016:SF3">
    <property type="entry name" value="NEUTRAL PROTEASE 2-RELATED"/>
    <property type="match status" value="1"/>
</dbReference>
<evidence type="ECO:0000256" key="3">
    <source>
        <dbReference type="ARBA" id="ARBA00010279"/>
    </source>
</evidence>
<keyword evidence="13" id="KW-0865">Zymogen</keyword>
<evidence type="ECO:0000256" key="9">
    <source>
        <dbReference type="ARBA" id="ARBA00022729"/>
    </source>
</evidence>
<dbReference type="EC" id="3.4.24.39" evidence="4"/>
<dbReference type="CDD" id="cd11008">
    <property type="entry name" value="M35_deuterolysin_like"/>
    <property type="match status" value="1"/>
</dbReference>
<feature type="chain" id="PRO_5025524532" description="deuterolysin" evidence="16">
    <location>
        <begin position="23"/>
        <end position="227"/>
    </location>
</feature>
<evidence type="ECO:0000313" key="18">
    <source>
        <dbReference type="EMBL" id="KAF2754838.1"/>
    </source>
</evidence>
<keyword evidence="11 15" id="KW-0862">Zinc</keyword>
<dbReference type="Pfam" id="PF14521">
    <property type="entry name" value="Aspzincin_M35"/>
    <property type="match status" value="1"/>
</dbReference>
<keyword evidence="12" id="KW-0482">Metalloprotease</keyword>
<dbReference type="GeneID" id="54480234"/>
<dbReference type="InterPro" id="IPR001384">
    <property type="entry name" value="Peptidase_M35"/>
</dbReference>
<dbReference type="PRINTS" id="PR00768">
    <property type="entry name" value="DEUTEROLYSIN"/>
</dbReference>
<dbReference type="InterPro" id="IPR029463">
    <property type="entry name" value="Lys_MEP"/>
</dbReference>
<keyword evidence="6" id="KW-0645">Protease</keyword>
<evidence type="ECO:0000256" key="12">
    <source>
        <dbReference type="ARBA" id="ARBA00023049"/>
    </source>
</evidence>
<evidence type="ECO:0000256" key="10">
    <source>
        <dbReference type="ARBA" id="ARBA00022801"/>
    </source>
</evidence>
<keyword evidence="7" id="KW-0165">Cleavage on pair of basic residues</keyword>
<evidence type="ECO:0000313" key="19">
    <source>
        <dbReference type="Proteomes" id="UP000799437"/>
    </source>
</evidence>
<comment type="catalytic activity">
    <reaction evidence="1">
        <text>Preferential cleavage of bonds with hydrophobic residues in P1'. Also 3-Asn-|-Gln-4 and 8-Gly-|-Ser-9 bonds in insulin B chain.</text>
        <dbReference type="EC" id="3.4.24.39"/>
    </reaction>
</comment>
<evidence type="ECO:0000256" key="5">
    <source>
        <dbReference type="ARBA" id="ARBA00022525"/>
    </source>
</evidence>
<dbReference type="GO" id="GO:0046872">
    <property type="term" value="F:metal ion binding"/>
    <property type="evidence" value="ECO:0007669"/>
    <property type="project" value="UniProtKB-KW"/>
</dbReference>
<feature type="domain" description="Lysine-specific metallo-endopeptidase" evidence="17">
    <location>
        <begin position="76"/>
        <end position="218"/>
    </location>
</feature>
<evidence type="ECO:0000256" key="13">
    <source>
        <dbReference type="ARBA" id="ARBA00023145"/>
    </source>
</evidence>
<name>A0A6A6VVX7_9PEZI</name>
<evidence type="ECO:0000256" key="2">
    <source>
        <dbReference type="ARBA" id="ARBA00004613"/>
    </source>
</evidence>
<comment type="cofactor">
    <cofactor evidence="15">
        <name>Zn(2+)</name>
        <dbReference type="ChEBI" id="CHEBI:29105"/>
    </cofactor>
    <text evidence="15">Binds 1 zinc ion per subunit.</text>
</comment>
<dbReference type="OrthoDB" id="412874at2759"/>
<evidence type="ECO:0000256" key="16">
    <source>
        <dbReference type="SAM" id="SignalP"/>
    </source>
</evidence>
<dbReference type="Gene3D" id="3.40.390.10">
    <property type="entry name" value="Collagenase (Catalytic Domain)"/>
    <property type="match status" value="1"/>
</dbReference>
<dbReference type="GO" id="GO:0005576">
    <property type="term" value="C:extracellular region"/>
    <property type="evidence" value="ECO:0007669"/>
    <property type="project" value="UniProtKB-SubCell"/>
</dbReference>
<evidence type="ECO:0000259" key="17">
    <source>
        <dbReference type="Pfam" id="PF14521"/>
    </source>
</evidence>
<dbReference type="SUPFAM" id="SSF55486">
    <property type="entry name" value="Metalloproteases ('zincins'), catalytic domain"/>
    <property type="match status" value="1"/>
</dbReference>
<dbReference type="AlphaFoldDB" id="A0A6A6VVX7"/>
<proteinExistence type="inferred from homology"/>
<evidence type="ECO:0000256" key="1">
    <source>
        <dbReference type="ARBA" id="ARBA00001187"/>
    </source>
</evidence>
<feature type="active site" evidence="14">
    <location>
        <position position="177"/>
    </location>
</feature>
<feature type="signal peptide" evidence="16">
    <location>
        <begin position="1"/>
        <end position="22"/>
    </location>
</feature>
<feature type="binding site" evidence="15">
    <location>
        <position position="191"/>
    </location>
    <ligand>
        <name>Zn(2+)</name>
        <dbReference type="ChEBI" id="CHEBI:29105"/>
        <note>catalytic</note>
    </ligand>
</feature>
<evidence type="ECO:0000256" key="6">
    <source>
        <dbReference type="ARBA" id="ARBA00022670"/>
    </source>
</evidence>
<comment type="subcellular location">
    <subcellularLocation>
        <location evidence="2">Secreted</location>
    </subcellularLocation>
</comment>
<protein>
    <recommendedName>
        <fullName evidence="4">deuterolysin</fullName>
        <ecNumber evidence="4">3.4.24.39</ecNumber>
    </recommendedName>
</protein>
<feature type="binding site" evidence="15">
    <location>
        <position position="180"/>
    </location>
    <ligand>
        <name>Zn(2+)</name>
        <dbReference type="ChEBI" id="CHEBI:29105"/>
        <note>catalytic</note>
    </ligand>
</feature>
<sequence>MTVLSHTKRVILALLATNMAFALPSHPASNTTCTGYPISQGPEDAYTVAPACPPDSSTLMLSALPECARLATNAAAAARSGTAPQLRTIFKTTDPAVHAHIASTFDAIASACGTTSTTSIPTIHCGDAPPRTECTTGKVAGYATGHTVAFCPFFFGLPLLPSSCEKSKSRAGLVVHEFAHVRDLVGGWIVDVAYFPEGVLGLGTADALRNADSFHLFAVGVEMGCWV</sequence>
<dbReference type="InterPro" id="IPR024079">
    <property type="entry name" value="MetalloPept_cat_dom_sf"/>
</dbReference>
<evidence type="ECO:0000256" key="4">
    <source>
        <dbReference type="ARBA" id="ARBA00012431"/>
    </source>
</evidence>
<evidence type="ECO:0000256" key="11">
    <source>
        <dbReference type="ARBA" id="ARBA00022833"/>
    </source>
</evidence>
<dbReference type="RefSeq" id="XP_033597289.1">
    <property type="nucleotide sequence ID" value="XM_033739180.1"/>
</dbReference>
<evidence type="ECO:0000256" key="15">
    <source>
        <dbReference type="PIRSR" id="PIRSR601384-2"/>
    </source>
</evidence>
<evidence type="ECO:0000256" key="7">
    <source>
        <dbReference type="ARBA" id="ARBA00022685"/>
    </source>
</evidence>
<evidence type="ECO:0000256" key="8">
    <source>
        <dbReference type="ARBA" id="ARBA00022723"/>
    </source>
</evidence>
<reference evidence="18" key="1">
    <citation type="journal article" date="2020" name="Stud. Mycol.">
        <title>101 Dothideomycetes genomes: a test case for predicting lifestyles and emergence of pathogens.</title>
        <authorList>
            <person name="Haridas S."/>
            <person name="Albert R."/>
            <person name="Binder M."/>
            <person name="Bloem J."/>
            <person name="Labutti K."/>
            <person name="Salamov A."/>
            <person name="Andreopoulos B."/>
            <person name="Baker S."/>
            <person name="Barry K."/>
            <person name="Bills G."/>
            <person name="Bluhm B."/>
            <person name="Cannon C."/>
            <person name="Castanera R."/>
            <person name="Culley D."/>
            <person name="Daum C."/>
            <person name="Ezra D."/>
            <person name="Gonzalez J."/>
            <person name="Henrissat B."/>
            <person name="Kuo A."/>
            <person name="Liang C."/>
            <person name="Lipzen A."/>
            <person name="Lutzoni F."/>
            <person name="Magnuson J."/>
            <person name="Mondo S."/>
            <person name="Nolan M."/>
            <person name="Ohm R."/>
            <person name="Pangilinan J."/>
            <person name="Park H.-J."/>
            <person name="Ramirez L."/>
            <person name="Alfaro M."/>
            <person name="Sun H."/>
            <person name="Tritt A."/>
            <person name="Yoshinaga Y."/>
            <person name="Zwiers L.-H."/>
            <person name="Turgeon B."/>
            <person name="Goodwin S."/>
            <person name="Spatafora J."/>
            <person name="Crous P."/>
            <person name="Grigoriev I."/>
        </authorList>
    </citation>
    <scope>NUCLEOTIDE SEQUENCE</scope>
    <source>
        <strain evidence="18">CBS 121739</strain>
    </source>
</reference>
<dbReference type="Proteomes" id="UP000799437">
    <property type="component" value="Unassembled WGS sequence"/>
</dbReference>
<keyword evidence="19" id="KW-1185">Reference proteome</keyword>
<evidence type="ECO:0000256" key="14">
    <source>
        <dbReference type="PIRSR" id="PIRSR601384-1"/>
    </source>
</evidence>
<keyword evidence="8 15" id="KW-0479">Metal-binding</keyword>
<dbReference type="EMBL" id="ML996579">
    <property type="protein sequence ID" value="KAF2754838.1"/>
    <property type="molecule type" value="Genomic_DNA"/>
</dbReference>
<dbReference type="InterPro" id="IPR050414">
    <property type="entry name" value="Fungal_M35_metalloproteases"/>
</dbReference>
<dbReference type="PANTHER" id="PTHR37016">
    <property type="match status" value="1"/>
</dbReference>